<dbReference type="GO" id="GO:0005886">
    <property type="term" value="C:plasma membrane"/>
    <property type="evidence" value="ECO:0007669"/>
    <property type="project" value="UniProtKB-SubCell"/>
</dbReference>
<evidence type="ECO:0000256" key="2">
    <source>
        <dbReference type="ARBA" id="ARBA00022692"/>
    </source>
</evidence>
<feature type="transmembrane region" description="Helical" evidence="5">
    <location>
        <begin position="239"/>
        <end position="257"/>
    </location>
</feature>
<organism evidence="6 7">
    <name type="scientific">Ancylobacter mangrovi</name>
    <dbReference type="NCBI Taxonomy" id="2972472"/>
    <lineage>
        <taxon>Bacteria</taxon>
        <taxon>Pseudomonadati</taxon>
        <taxon>Pseudomonadota</taxon>
        <taxon>Alphaproteobacteria</taxon>
        <taxon>Hyphomicrobiales</taxon>
        <taxon>Xanthobacteraceae</taxon>
        <taxon>Ancylobacter</taxon>
    </lineage>
</organism>
<dbReference type="AlphaFoldDB" id="A0A9X2PCK5"/>
<evidence type="ECO:0000256" key="3">
    <source>
        <dbReference type="ARBA" id="ARBA00022989"/>
    </source>
</evidence>
<accession>A0A9X2PCK5</accession>
<dbReference type="EMBL" id="JANTHZ010000001">
    <property type="protein sequence ID" value="MCS0494416.1"/>
    <property type="molecule type" value="Genomic_DNA"/>
</dbReference>
<feature type="transmembrane region" description="Helical" evidence="5">
    <location>
        <begin position="163"/>
        <end position="181"/>
    </location>
</feature>
<keyword evidence="4 5" id="KW-0472">Membrane</keyword>
<comment type="similarity">
    <text evidence="5">Belongs to the 4-toluene sulfonate uptake permease (TSUP) (TC 2.A.102) family.</text>
</comment>
<feature type="transmembrane region" description="Helical" evidence="5">
    <location>
        <begin position="7"/>
        <end position="25"/>
    </location>
</feature>
<evidence type="ECO:0000256" key="4">
    <source>
        <dbReference type="ARBA" id="ARBA00023136"/>
    </source>
</evidence>
<sequence length="258" mass="26725">MIDFTYILSGFLVGALVGLTGVGGGSLMSPLLILLFGVAPTTAIGTDLWFAAVTKIVGSTFHHRFGSLDLRIAMLLGLGSIPTSIIVIASLYHSQLAFDPAVTTRILGAVLVATSIAMMFRERIRRAAARNSHRLDRLTLFRDAGTVLCGCLVGGLVTLTSVGAGALGAVFLIALYPGLAARQIAGTDTAHAVPLTIIGGIGYLFLGNVDLALLGLLLIGSIPGVAIGALACSRLDDRLVRALITVVLLIAGIKLLLR</sequence>
<evidence type="ECO:0000313" key="6">
    <source>
        <dbReference type="EMBL" id="MCS0494416.1"/>
    </source>
</evidence>
<feature type="transmembrane region" description="Helical" evidence="5">
    <location>
        <begin position="104"/>
        <end position="120"/>
    </location>
</feature>
<keyword evidence="3 5" id="KW-1133">Transmembrane helix</keyword>
<dbReference type="RefSeq" id="WP_258731363.1">
    <property type="nucleotide sequence ID" value="NZ_JANTHZ010000001.1"/>
</dbReference>
<evidence type="ECO:0000313" key="7">
    <source>
        <dbReference type="Proteomes" id="UP001151088"/>
    </source>
</evidence>
<feature type="transmembrane region" description="Helical" evidence="5">
    <location>
        <begin position="212"/>
        <end position="232"/>
    </location>
</feature>
<protein>
    <recommendedName>
        <fullName evidence="5">Probable membrane transporter protein</fullName>
    </recommendedName>
</protein>
<proteinExistence type="inferred from homology"/>
<reference evidence="6" key="1">
    <citation type="submission" date="2022-08" db="EMBL/GenBank/DDBJ databases">
        <authorList>
            <person name="Li F."/>
        </authorList>
    </citation>
    <scope>NUCLEOTIDE SEQUENCE</scope>
    <source>
        <strain evidence="6">MQZ15Z-1</strain>
    </source>
</reference>
<dbReference type="Proteomes" id="UP001151088">
    <property type="component" value="Unassembled WGS sequence"/>
</dbReference>
<gene>
    <name evidence="6" type="ORF">NVS89_04850</name>
</gene>
<evidence type="ECO:0000256" key="5">
    <source>
        <dbReference type="RuleBase" id="RU363041"/>
    </source>
</evidence>
<keyword evidence="7" id="KW-1185">Reference proteome</keyword>
<dbReference type="PANTHER" id="PTHR43701:SF2">
    <property type="entry name" value="MEMBRANE TRANSPORTER PROTEIN YJNA-RELATED"/>
    <property type="match status" value="1"/>
</dbReference>
<dbReference type="InterPro" id="IPR002781">
    <property type="entry name" value="TM_pro_TauE-like"/>
</dbReference>
<name>A0A9X2PCK5_9HYPH</name>
<feature type="transmembrane region" description="Helical" evidence="5">
    <location>
        <begin position="31"/>
        <end position="51"/>
    </location>
</feature>
<evidence type="ECO:0000256" key="1">
    <source>
        <dbReference type="ARBA" id="ARBA00004141"/>
    </source>
</evidence>
<comment type="caution">
    <text evidence="6">The sequence shown here is derived from an EMBL/GenBank/DDBJ whole genome shotgun (WGS) entry which is preliminary data.</text>
</comment>
<dbReference type="InterPro" id="IPR051598">
    <property type="entry name" value="TSUP/Inactive_protease-like"/>
</dbReference>
<keyword evidence="5" id="KW-1003">Cell membrane</keyword>
<keyword evidence="2 5" id="KW-0812">Transmembrane</keyword>
<dbReference type="Pfam" id="PF01925">
    <property type="entry name" value="TauE"/>
    <property type="match status" value="1"/>
</dbReference>
<dbReference type="PANTHER" id="PTHR43701">
    <property type="entry name" value="MEMBRANE TRANSPORTER PROTEIN MJ0441-RELATED"/>
    <property type="match status" value="1"/>
</dbReference>
<feature type="transmembrane region" description="Helical" evidence="5">
    <location>
        <begin position="72"/>
        <end position="92"/>
    </location>
</feature>
<comment type="subcellular location">
    <subcellularLocation>
        <location evidence="5">Cell membrane</location>
        <topology evidence="5">Multi-pass membrane protein</topology>
    </subcellularLocation>
    <subcellularLocation>
        <location evidence="1">Membrane</location>
        <topology evidence="1">Multi-pass membrane protein</topology>
    </subcellularLocation>
</comment>
<feature type="transmembrane region" description="Helical" evidence="5">
    <location>
        <begin position="188"/>
        <end position="206"/>
    </location>
</feature>